<evidence type="ECO:0000259" key="2">
    <source>
        <dbReference type="Pfam" id="PF13635"/>
    </source>
</evidence>
<evidence type="ECO:0000313" key="4">
    <source>
        <dbReference type="Proteomes" id="UP000280935"/>
    </source>
</evidence>
<dbReference type="PANTHER" id="PTHR43566">
    <property type="entry name" value="CONSERVED PROTEIN"/>
    <property type="match status" value="1"/>
</dbReference>
<dbReference type="Pfam" id="PF13635">
    <property type="entry name" value="DUF4143"/>
    <property type="match status" value="1"/>
</dbReference>
<dbReference type="OrthoDB" id="128089at2"/>
<dbReference type="RefSeq" id="WP_125228553.1">
    <property type="nucleotide sequence ID" value="NZ_RQYT01000030.1"/>
</dbReference>
<dbReference type="Pfam" id="PF13173">
    <property type="entry name" value="AAA_14"/>
    <property type="match status" value="1"/>
</dbReference>
<proteinExistence type="predicted"/>
<reference evidence="3 4" key="1">
    <citation type="submission" date="2018-11" db="EMBL/GenBank/DDBJ databases">
        <title>Genomes From Bacteria Associated with the Canine Oral Cavity: a Test Case for Automated Genome-Based Taxonomic Assignment.</title>
        <authorList>
            <person name="Coil D.A."/>
            <person name="Jospin G."/>
            <person name="Darling A.E."/>
            <person name="Wallis C."/>
            <person name="Davis I.J."/>
            <person name="Harris S."/>
            <person name="Eisen J.A."/>
            <person name="Holcombe L.J."/>
            <person name="O'Flynn C."/>
        </authorList>
    </citation>
    <scope>NUCLEOTIDE SEQUENCE [LARGE SCALE GENOMIC DNA]</scope>
    <source>
        <strain evidence="3 4">OH2822_COT-296</strain>
    </source>
</reference>
<dbReference type="GO" id="GO:0005524">
    <property type="term" value="F:ATP binding"/>
    <property type="evidence" value="ECO:0007669"/>
    <property type="project" value="UniProtKB-KW"/>
</dbReference>
<dbReference type="PANTHER" id="PTHR43566:SF2">
    <property type="entry name" value="DUF4143 DOMAIN-CONTAINING PROTEIN"/>
    <property type="match status" value="1"/>
</dbReference>
<keyword evidence="3" id="KW-0067">ATP-binding</keyword>
<evidence type="ECO:0000259" key="1">
    <source>
        <dbReference type="Pfam" id="PF13173"/>
    </source>
</evidence>
<comment type="caution">
    <text evidence="3">The sequence shown here is derived from an EMBL/GenBank/DDBJ whole genome shotgun (WGS) entry which is preliminary data.</text>
</comment>
<dbReference type="InterPro" id="IPR025420">
    <property type="entry name" value="DUF4143"/>
</dbReference>
<sequence length="415" mass="45029">MRYLRRALDDLLDEVFPDIPAIAIEGAKAVGKTETARRRAQRVLELDDPHTLRVLQAGTDALLTGEKPLLIDEWQHFPPVWDRVRRAVDRHHNLAVLLTGSATPRPGTTSHSGAGRIATVVMRPMSLTERGAAPGGIDIAALLTGGVDIEGRSPLGLPDYVEEICASGLPGLRGMRPAALRLQLDSYLARIVDRDLPEEGMTLRRPQALTDWLRAYAAASSTTASYTAILDAATSGQIDKPSRGASENYRNLLTRIWVLDPVPGWTSSLAPLPRLKVGPKHQLLDPALAARLLDLSPAKLLSGAPGSGEVLGQLFESLVTLCVRVRAAVTGLQVSHLRTRNGDREVDLIVENTAGHVVAIEVKLTRDPDDRDVRHLHWLGEHLGDRLIDKVVITTGEYAYRRGDGVAVIPLGLLA</sequence>
<dbReference type="AlphaFoldDB" id="A0A3P1WQA0"/>
<accession>A0A3P1WQA0</accession>
<dbReference type="EMBL" id="RQYT01000030">
    <property type="protein sequence ID" value="RRD48764.1"/>
    <property type="molecule type" value="Genomic_DNA"/>
</dbReference>
<evidence type="ECO:0000313" key="3">
    <source>
        <dbReference type="EMBL" id="RRD48764.1"/>
    </source>
</evidence>
<dbReference type="InterPro" id="IPR041682">
    <property type="entry name" value="AAA_14"/>
</dbReference>
<feature type="domain" description="AAA" evidence="1">
    <location>
        <begin position="20"/>
        <end position="129"/>
    </location>
</feature>
<name>A0A3P1WQA0_9ACTN</name>
<gene>
    <name evidence="3" type="ORF">EII35_11190</name>
</gene>
<keyword evidence="3" id="KW-0547">Nucleotide-binding</keyword>
<dbReference type="Proteomes" id="UP000280935">
    <property type="component" value="Unassembled WGS sequence"/>
</dbReference>
<feature type="domain" description="DUF4143" evidence="2">
    <location>
        <begin position="194"/>
        <end position="364"/>
    </location>
</feature>
<protein>
    <submittedName>
        <fullName evidence="3">ATP-binding protein</fullName>
    </submittedName>
</protein>
<organism evidence="3 4">
    <name type="scientific">Arachnia propionica</name>
    <dbReference type="NCBI Taxonomy" id="1750"/>
    <lineage>
        <taxon>Bacteria</taxon>
        <taxon>Bacillati</taxon>
        <taxon>Actinomycetota</taxon>
        <taxon>Actinomycetes</taxon>
        <taxon>Propionibacteriales</taxon>
        <taxon>Propionibacteriaceae</taxon>
        <taxon>Arachnia</taxon>
    </lineage>
</organism>